<dbReference type="EMBL" id="CM037157">
    <property type="protein sequence ID" value="KAH7849035.1"/>
    <property type="molecule type" value="Genomic_DNA"/>
</dbReference>
<reference evidence="1 2" key="1">
    <citation type="journal article" date="2021" name="Hortic Res">
        <title>High-quality reference genome and annotation aids understanding of berry development for evergreen blueberry (Vaccinium darrowii).</title>
        <authorList>
            <person name="Yu J."/>
            <person name="Hulse-Kemp A.M."/>
            <person name="Babiker E."/>
            <person name="Staton M."/>
        </authorList>
    </citation>
    <scope>NUCLEOTIDE SEQUENCE [LARGE SCALE GENOMIC DNA]</scope>
    <source>
        <strain evidence="2">cv. NJ 8807/NJ 8810</strain>
        <tissue evidence="1">Young leaf</tissue>
    </source>
</reference>
<evidence type="ECO:0000313" key="2">
    <source>
        <dbReference type="Proteomes" id="UP000828048"/>
    </source>
</evidence>
<keyword evidence="2" id="KW-1185">Reference proteome</keyword>
<organism evidence="1 2">
    <name type="scientific">Vaccinium darrowii</name>
    <dbReference type="NCBI Taxonomy" id="229202"/>
    <lineage>
        <taxon>Eukaryota</taxon>
        <taxon>Viridiplantae</taxon>
        <taxon>Streptophyta</taxon>
        <taxon>Embryophyta</taxon>
        <taxon>Tracheophyta</taxon>
        <taxon>Spermatophyta</taxon>
        <taxon>Magnoliopsida</taxon>
        <taxon>eudicotyledons</taxon>
        <taxon>Gunneridae</taxon>
        <taxon>Pentapetalae</taxon>
        <taxon>asterids</taxon>
        <taxon>Ericales</taxon>
        <taxon>Ericaceae</taxon>
        <taxon>Vaccinioideae</taxon>
        <taxon>Vaccinieae</taxon>
        <taxon>Vaccinium</taxon>
    </lineage>
</organism>
<dbReference type="Proteomes" id="UP000828048">
    <property type="component" value="Chromosome 7"/>
</dbReference>
<evidence type="ECO:0000313" key="1">
    <source>
        <dbReference type="EMBL" id="KAH7849035.1"/>
    </source>
</evidence>
<comment type="caution">
    <text evidence="1">The sequence shown here is derived from an EMBL/GenBank/DDBJ whole genome shotgun (WGS) entry which is preliminary data.</text>
</comment>
<name>A0ACB7Y6E2_9ERIC</name>
<gene>
    <name evidence="1" type="ORF">Vadar_012041</name>
</gene>
<protein>
    <submittedName>
        <fullName evidence="1">Uncharacterized protein</fullName>
    </submittedName>
</protein>
<proteinExistence type="predicted"/>
<accession>A0ACB7Y6E2</accession>
<sequence>MSSSQAPAREKKGGKQKANARPVTIQGARFDDKPLWNHVKVLSVEGGGGNRTWCCNYCGKRVVGSYTKVKGHLLKLPKHGVEGCLVISDEVFEAIKKEHVQAESRKAQQELNARKKAEYVSLPQGSDLAHHKKRKGGDQFDIEGREVIELTELSLDEPVLEGVRFDEDDDVAVLNGGLEQGVTKGRTTNFKDDSLVDVDSNSPRFLVGF</sequence>